<dbReference type="GO" id="GO:0006406">
    <property type="term" value="P:mRNA export from nucleus"/>
    <property type="evidence" value="ECO:0007669"/>
    <property type="project" value="InterPro"/>
</dbReference>
<evidence type="ECO:0000259" key="11">
    <source>
        <dbReference type="SMART" id="SM00543"/>
    </source>
</evidence>
<reference evidence="12 13" key="2">
    <citation type="journal article" date="2019" name="G3 (Bethesda)">
        <title>Hybrid Assembly of the Genome of the Entomopathogenic Nematode Steinernema carpocapsae Identifies the X-Chromosome.</title>
        <authorList>
            <person name="Serra L."/>
            <person name="Macchietto M."/>
            <person name="Macias-Munoz A."/>
            <person name="McGill C.J."/>
            <person name="Rodriguez I.M."/>
            <person name="Rodriguez B."/>
            <person name="Murad R."/>
            <person name="Mortazavi A."/>
        </authorList>
    </citation>
    <scope>NUCLEOTIDE SEQUENCE [LARGE SCALE GENOMIC DNA]</scope>
    <source>
        <strain evidence="12 13">ALL</strain>
    </source>
</reference>
<proteinExistence type="inferred from homology"/>
<protein>
    <recommendedName>
        <fullName evidence="3">Nuclear cap-binding protein subunit 1</fullName>
    </recommendedName>
    <alternativeName>
        <fullName evidence="9">80 kDa nuclear cap-binding protein</fullName>
    </alternativeName>
</protein>
<dbReference type="PANTHER" id="PTHR12412:SF2">
    <property type="entry name" value="NUCLEAR CAP-BINDING PROTEIN SUBUNIT 1"/>
    <property type="match status" value="1"/>
</dbReference>
<dbReference type="InterPro" id="IPR015172">
    <property type="entry name" value="MIF4G-like_typ-1"/>
</dbReference>
<feature type="domain" description="MIF4G" evidence="11">
    <location>
        <begin position="34"/>
        <end position="241"/>
    </location>
</feature>
<dbReference type="InterPro" id="IPR003890">
    <property type="entry name" value="MIF4G-like_typ-3"/>
</dbReference>
<keyword evidence="8" id="KW-0539">Nucleus</keyword>
<dbReference type="Pfam" id="PF02854">
    <property type="entry name" value="MIF4G"/>
    <property type="match status" value="1"/>
</dbReference>
<dbReference type="Proteomes" id="UP000298663">
    <property type="component" value="Unassembled WGS sequence"/>
</dbReference>
<evidence type="ECO:0000256" key="2">
    <source>
        <dbReference type="ARBA" id="ARBA00007413"/>
    </source>
</evidence>
<evidence type="ECO:0000256" key="3">
    <source>
        <dbReference type="ARBA" id="ARBA00019879"/>
    </source>
</evidence>
<dbReference type="InterPro" id="IPR015174">
    <property type="entry name" value="MIF4G-like_typ-2"/>
</dbReference>
<dbReference type="Pfam" id="PF09088">
    <property type="entry name" value="MIF4G_like"/>
    <property type="match status" value="1"/>
</dbReference>
<evidence type="ECO:0000256" key="5">
    <source>
        <dbReference type="ARBA" id="ARBA00023042"/>
    </source>
</evidence>
<dbReference type="FunFam" id="1.25.40.180:FF:000010">
    <property type="entry name" value="Nuclear cap-binding protein subunit 1"/>
    <property type="match status" value="1"/>
</dbReference>
<reference evidence="12 13" key="1">
    <citation type="journal article" date="2015" name="Genome Biol.">
        <title>Comparative genomics of Steinernema reveals deeply conserved gene regulatory networks.</title>
        <authorList>
            <person name="Dillman A.R."/>
            <person name="Macchietto M."/>
            <person name="Porter C.F."/>
            <person name="Rogers A."/>
            <person name="Williams B."/>
            <person name="Antoshechkin I."/>
            <person name="Lee M.M."/>
            <person name="Goodwin Z."/>
            <person name="Lu X."/>
            <person name="Lewis E.E."/>
            <person name="Goodrich-Blair H."/>
            <person name="Stock S.P."/>
            <person name="Adams B.J."/>
            <person name="Sternberg P.W."/>
            <person name="Mortazavi A."/>
        </authorList>
    </citation>
    <scope>NUCLEOTIDE SEQUENCE [LARGE SCALE GENOMIC DNA]</scope>
    <source>
        <strain evidence="12 13">ALL</strain>
    </source>
</reference>
<comment type="caution">
    <text evidence="12">The sequence shown here is derived from an EMBL/GenBank/DDBJ whole genome shotgun (WGS) entry which is preliminary data.</text>
</comment>
<keyword evidence="6" id="KW-0943">RNA-mediated gene silencing</keyword>
<dbReference type="GO" id="GO:0003729">
    <property type="term" value="F:mRNA binding"/>
    <property type="evidence" value="ECO:0007669"/>
    <property type="project" value="TreeGrafter"/>
</dbReference>
<dbReference type="EMBL" id="AZBU02000002">
    <property type="protein sequence ID" value="TKR94186.1"/>
    <property type="molecule type" value="Genomic_DNA"/>
</dbReference>
<dbReference type="Gene3D" id="1.25.40.180">
    <property type="match status" value="3"/>
</dbReference>
<dbReference type="GO" id="GO:0008380">
    <property type="term" value="P:RNA splicing"/>
    <property type="evidence" value="ECO:0007669"/>
    <property type="project" value="UniProtKB-KW"/>
</dbReference>
<dbReference type="GO" id="GO:0000339">
    <property type="term" value="F:RNA cap binding"/>
    <property type="evidence" value="ECO:0007669"/>
    <property type="project" value="InterPro"/>
</dbReference>
<comment type="subcellular location">
    <subcellularLocation>
        <location evidence="1">Nucleus</location>
    </subcellularLocation>
</comment>
<evidence type="ECO:0000313" key="12">
    <source>
        <dbReference type="EMBL" id="TKR94186.1"/>
    </source>
</evidence>
<organism evidence="12 13">
    <name type="scientific">Steinernema carpocapsae</name>
    <name type="common">Entomopathogenic nematode</name>
    <dbReference type="NCBI Taxonomy" id="34508"/>
    <lineage>
        <taxon>Eukaryota</taxon>
        <taxon>Metazoa</taxon>
        <taxon>Ecdysozoa</taxon>
        <taxon>Nematoda</taxon>
        <taxon>Chromadorea</taxon>
        <taxon>Rhabditida</taxon>
        <taxon>Tylenchina</taxon>
        <taxon>Panagrolaimomorpha</taxon>
        <taxon>Strongyloidoidea</taxon>
        <taxon>Steinernematidae</taxon>
        <taxon>Steinernema</taxon>
    </lineage>
</organism>
<gene>
    <name evidence="12" type="ORF">L596_008505</name>
</gene>
<evidence type="ECO:0000256" key="6">
    <source>
        <dbReference type="ARBA" id="ARBA00023158"/>
    </source>
</evidence>
<evidence type="ECO:0000256" key="7">
    <source>
        <dbReference type="ARBA" id="ARBA00023187"/>
    </source>
</evidence>
<sequence>MSGRYRRRYSDDEDMEDTKRRRGPEIIDLGATIVEHIATLGQKGESSVESELENLAQMLKGDIDEHKEVILNAISEGVVYQTQKVTMFSTLIGLLNASKFNFGGDVIKRLIADLDKRLQDHDYRHSTNIITFLCDLANAKVVTVVSVLEFLEVFVAALFDDDVPQVRTDWCCYTVLKSLPYVGQELSAKKSEGFENLFDGLKRYIEGRKKTHVPMIQVWSATVHEQEDYIDCLWAQISKLKGDNWVENHFQRYYIAFDSALTDSLQHNLPSIPLPPHVSSTVYPCPRVVFRLFDYSDCDADTKAVLPGAHSIERFLIEDDIHHIIHLNIMDRKRCAAELLDYNKRHAVPLNYVIVECLFGQLMQLPTSPTLELFYGAVLIQLCGLQPSGMPQVLAQAAQLLYERLDTMQPICVQRLVDWFSYHLSNFQYKWSWNDWTDCMAGDSLTPKAYFVREVIEKCLHFSYHQQVTEFLPPSFDQMIPEKPLFIDVIDEEDPHADVAEKFKEALRAKKTGEEMLVIVKRAPEHVELEPDAMDQGEEVDGTTFRIFFAMLLNMAQKSFSHSFAAFTRYHVTLRSAAEEREQIQGVILRTLYDCWKNHKQMMLVLIDKLLKMQVLDASIIVAWVFSDEMKGEFDRMWLWEVLCASVTRMARHYKLLVKEVAELEKQASDMVTPKKEEDDAMGEEKIEDLKSSDVTETARVHSKLGELKPKLEKIESTFRLIILDIVHKFIVTLTEHYMSADNLGADGASSSYINYTSGRLRQFFLTYAEHLWFFADDLQKELFSAVTIDPRIAEIFVQFRALKV</sequence>
<keyword evidence="13" id="KW-1185">Reference proteome</keyword>
<dbReference type="SUPFAM" id="SSF48371">
    <property type="entry name" value="ARM repeat"/>
    <property type="match status" value="3"/>
</dbReference>
<dbReference type="GO" id="GO:0005846">
    <property type="term" value="C:nuclear cap binding complex"/>
    <property type="evidence" value="ECO:0007669"/>
    <property type="project" value="InterPro"/>
</dbReference>
<dbReference type="STRING" id="34508.A0A4U5PCZ0"/>
<comment type="similarity">
    <text evidence="2">Belongs to the NCBP1 family.</text>
</comment>
<accession>A0A4U5PCZ0</accession>
<evidence type="ECO:0000256" key="4">
    <source>
        <dbReference type="ARBA" id="ARBA00022664"/>
    </source>
</evidence>
<dbReference type="SMART" id="SM00543">
    <property type="entry name" value="MIF4G"/>
    <property type="match status" value="1"/>
</dbReference>
<keyword evidence="4" id="KW-0507">mRNA processing</keyword>
<dbReference type="InterPro" id="IPR016024">
    <property type="entry name" value="ARM-type_fold"/>
</dbReference>
<feature type="region of interest" description="Disordered" evidence="10">
    <location>
        <begin position="1"/>
        <end position="22"/>
    </location>
</feature>
<dbReference type="GO" id="GO:0005634">
    <property type="term" value="C:nucleus"/>
    <property type="evidence" value="ECO:0007669"/>
    <property type="project" value="UniProtKB-SubCell"/>
</dbReference>
<keyword evidence="5" id="KW-0506">mRNA capping</keyword>
<evidence type="ECO:0000256" key="9">
    <source>
        <dbReference type="ARBA" id="ARBA00030965"/>
    </source>
</evidence>
<evidence type="ECO:0000313" key="13">
    <source>
        <dbReference type="Proteomes" id="UP000298663"/>
    </source>
</evidence>
<dbReference type="GO" id="GO:0000184">
    <property type="term" value="P:nuclear-transcribed mRNA catabolic process, nonsense-mediated decay"/>
    <property type="evidence" value="ECO:0007669"/>
    <property type="project" value="TreeGrafter"/>
</dbReference>
<dbReference type="OrthoDB" id="10252707at2759"/>
<name>A0A4U5PCZ0_STECR</name>
<evidence type="ECO:0000256" key="1">
    <source>
        <dbReference type="ARBA" id="ARBA00004123"/>
    </source>
</evidence>
<dbReference type="InterPro" id="IPR027159">
    <property type="entry name" value="CBP80"/>
</dbReference>
<dbReference type="AlphaFoldDB" id="A0A4U5PCZ0"/>
<evidence type="ECO:0000256" key="8">
    <source>
        <dbReference type="ARBA" id="ARBA00023242"/>
    </source>
</evidence>
<dbReference type="PANTHER" id="PTHR12412">
    <property type="entry name" value="CAP BINDING PROTEIN"/>
    <property type="match status" value="1"/>
</dbReference>
<dbReference type="GO" id="GO:0006370">
    <property type="term" value="P:7-methylguanosine mRNA capping"/>
    <property type="evidence" value="ECO:0007669"/>
    <property type="project" value="UniProtKB-KW"/>
</dbReference>
<dbReference type="Pfam" id="PF09090">
    <property type="entry name" value="MIF4G_like_2"/>
    <property type="match status" value="1"/>
</dbReference>
<dbReference type="GO" id="GO:0031047">
    <property type="term" value="P:regulatory ncRNA-mediated gene silencing"/>
    <property type="evidence" value="ECO:0007669"/>
    <property type="project" value="UniProtKB-KW"/>
</dbReference>
<evidence type="ECO:0000256" key="10">
    <source>
        <dbReference type="SAM" id="MobiDB-lite"/>
    </source>
</evidence>
<keyword evidence="7" id="KW-0508">mRNA splicing</keyword>